<comment type="subcellular location">
    <subcellularLocation>
        <location evidence="1">Mitochondrion inner membrane</location>
    </subcellularLocation>
</comment>
<protein>
    <recommendedName>
        <fullName evidence="3">ATP synthase subunit delta, mitochondrial</fullName>
    </recommendedName>
    <alternativeName>
        <fullName evidence="13">F-ATPase delta subunit</fullName>
    </alternativeName>
</protein>
<feature type="region of interest" description="Disordered" evidence="14">
    <location>
        <begin position="631"/>
        <end position="656"/>
    </location>
</feature>
<evidence type="ECO:0000256" key="11">
    <source>
        <dbReference type="ARBA" id="ARBA00023196"/>
    </source>
</evidence>
<dbReference type="GeneID" id="59259269"/>
<accession>A0A8H6AUA7</accession>
<feature type="compositionally biased region" description="Polar residues" evidence="14">
    <location>
        <begin position="762"/>
        <end position="775"/>
    </location>
</feature>
<feature type="domain" description="ATP synthase F1 complex delta/epsilon subunit N-terminal" evidence="15">
    <location>
        <begin position="33"/>
        <end position="104"/>
    </location>
</feature>
<dbReference type="Proteomes" id="UP000531561">
    <property type="component" value="Unassembled WGS sequence"/>
</dbReference>
<feature type="compositionally biased region" description="Polar residues" evidence="14">
    <location>
        <begin position="1028"/>
        <end position="1062"/>
    </location>
</feature>
<keyword evidence="7" id="KW-0809">Transit peptide</keyword>
<reference evidence="17 18" key="1">
    <citation type="journal article" date="2020" name="Phytopathology">
        <title>A high-quality genome resource of Botrytis fragariae, a new and rapidly spreading fungal pathogen causing strawberry gray mold in the U.S.A.</title>
        <authorList>
            <person name="Wu Y."/>
            <person name="Saski C.A."/>
            <person name="Schnabel G."/>
            <person name="Xiao S."/>
            <person name="Hu M."/>
        </authorList>
    </citation>
    <scope>NUCLEOTIDE SEQUENCE [LARGE SCALE GENOMIC DNA]</scope>
    <source>
        <strain evidence="17 18">BVB16</strain>
    </source>
</reference>
<dbReference type="PANTHER" id="PTHR13822:SF7">
    <property type="entry name" value="ATP SYNTHASE SUBUNIT DELTA, MITOCHONDRIAL"/>
    <property type="match status" value="1"/>
</dbReference>
<feature type="region of interest" description="Disordered" evidence="14">
    <location>
        <begin position="953"/>
        <end position="1007"/>
    </location>
</feature>
<evidence type="ECO:0000259" key="16">
    <source>
        <dbReference type="Pfam" id="PF21334"/>
    </source>
</evidence>
<dbReference type="OrthoDB" id="3524371at2759"/>
<dbReference type="CDD" id="cd12152">
    <property type="entry name" value="F1-ATPase_delta"/>
    <property type="match status" value="1"/>
</dbReference>
<keyword evidence="8" id="KW-0406">Ion transport</keyword>
<keyword evidence="9" id="KW-0496">Mitochondrion</keyword>
<feature type="compositionally biased region" description="Acidic residues" evidence="14">
    <location>
        <begin position="1205"/>
        <end position="1223"/>
    </location>
</feature>
<dbReference type="InterPro" id="IPR001469">
    <property type="entry name" value="ATP_synth_F1_dsu/esu"/>
</dbReference>
<evidence type="ECO:0000256" key="7">
    <source>
        <dbReference type="ARBA" id="ARBA00022946"/>
    </source>
</evidence>
<evidence type="ECO:0000259" key="15">
    <source>
        <dbReference type="Pfam" id="PF02823"/>
    </source>
</evidence>
<keyword evidence="18" id="KW-1185">Reference proteome</keyword>
<sequence>MRFARAALRVRPTALKTPVLRRGYAEAVAEKIKLSLALPHQSVYRSQDVVQVNIPAESGEMGILANHVPSIEQLKPGLVEVIEESGGSKQFFLSGGFAVVQPNSSLSINAVEGFPLEDFSADAVRSQIAEAQKIVGGSGSEQDIAEAKIELEVLETLQAHLNFSPEFNVSYKPSIAMNYPWRPAAARNTHADSAASKSSLPSDRPSRNLPITVGTVASRILLLQKLAGNQKNKSPPKPPSRFPQIRATSKSRRERSSKSPHRSRSPPLIRPPLNRRRENSRSSFGRRPTNIFGNPASRNSQPNEQLQSGTNHSFLGLRTPRSNHDEGHARAGNVGVLRVDGDVGPSLGGMRGLGREDAMGSGWTPIVDNLRTLRKDQGQRTAGPKVDLNRGVQTFGDNYSSTQAPFTTQLSHEQNRTLNSRRQKEKIRQDEMSNSEVSIRTTSTLRRQSVRDLFDTHGIERPPGLASSEVGREETNKPQRHRVCHICMWIHDKNEIACWKCDHRLCKACDRLLTFSNGGKDASFNYNRVLPVDRKEASGPVHYAITPRPSKGKFLKQSLSGPLPIPIQMVTKKKEVASTEPFPPFYSKNALPQKSKPGPGSDSTNYGPLQSCPGIYKSECPQKLSTKFEESFQESSMLPTPNSSCQSVASEHGSESGSLEMHDCRCESCQKAKHRSFVSRHSTSQSLARSEDIIAMDGRYATDSIDDENIYRSHSYPDSSQTSQPFMRLYRLLNGSIHRAIQLSHESDRGEIPRTSMRPDPFSNNTIRQTTQPTHRVNRRSRTENTQGSESACRMFNGSTYQPVQPSFMSDHGESSKLLDNYYPFLNVPKHGKHSSRYGSDYVECRGYPRTGHGHCDRSPVSSGILGDCQHCLDDCECSACQSTVHSVRCCTNEVHKPMIHLHRSPAKVSLNDAFNSNTRHLSSTQDKKPYILSRSQTYDRFTVLKYDSVSEWLGSPDEPSPPRRFDTPTNTPSKTLHVPKNSLSIPIKQDSNSLSMARTPSPWTSSSIIPKGIAPIMKETFNKASQNACSKVTVNPNRPSSSDGTRDQSAAPSKSNTRFPTNSPPGYFSSNPWRDKEAVDFPKTHLCWKQVSKSPRQQVARRSTDCETSEVCGQSDWADRRRESGESVSWRRRKEGLEWVEEEVRSEVQRWEDRRSESRRGVMRRVGMERDSGGAGGGGAGASEMVTPVSAGGGYGVDCGGGGGDEELEGEREGGDGDSDGDGDGKKHDCVWKRRVMGVDRRSENCGLRNRNTNEGLGEEGVEGMSGVKGVAIVIQMENGQDVVLRTNCKGRLSWEGLERLVRVKRGFEG</sequence>
<keyword evidence="11" id="KW-0139">CF(1)</keyword>
<dbReference type="PANTHER" id="PTHR13822">
    <property type="entry name" value="ATP SYNTHASE DELTA/EPSILON CHAIN"/>
    <property type="match status" value="1"/>
</dbReference>
<feature type="compositionally biased region" description="Basic residues" evidence="14">
    <location>
        <begin position="249"/>
        <end position="264"/>
    </location>
</feature>
<keyword evidence="12" id="KW-0066">ATP synthesis</keyword>
<dbReference type="GO" id="GO:0046933">
    <property type="term" value="F:proton-transporting ATP synthase activity, rotational mechanism"/>
    <property type="evidence" value="ECO:0007669"/>
    <property type="project" value="InterPro"/>
</dbReference>
<feature type="region of interest" description="Disordered" evidence="14">
    <location>
        <begin position="587"/>
        <end position="608"/>
    </location>
</feature>
<dbReference type="InterPro" id="IPR036771">
    <property type="entry name" value="ATPsynth_dsu/esu_N"/>
</dbReference>
<feature type="region of interest" description="Disordered" evidence="14">
    <location>
        <begin position="1028"/>
        <end position="1075"/>
    </location>
</feature>
<dbReference type="GO" id="GO:0045259">
    <property type="term" value="C:proton-transporting ATP synthase complex"/>
    <property type="evidence" value="ECO:0007669"/>
    <property type="project" value="UniProtKB-KW"/>
</dbReference>
<evidence type="ECO:0000256" key="3">
    <source>
        <dbReference type="ARBA" id="ARBA00016960"/>
    </source>
</evidence>
<dbReference type="HAMAP" id="MF_00530">
    <property type="entry name" value="ATP_synth_epsil_bac"/>
    <property type="match status" value="1"/>
</dbReference>
<dbReference type="Pfam" id="PF02823">
    <property type="entry name" value="ATP-synt_DE_N"/>
    <property type="match status" value="1"/>
</dbReference>
<keyword evidence="10" id="KW-0472">Membrane</keyword>
<keyword evidence="4" id="KW-0813">Transport</keyword>
<evidence type="ECO:0000256" key="10">
    <source>
        <dbReference type="ARBA" id="ARBA00023136"/>
    </source>
</evidence>
<feature type="compositionally biased region" description="Polar residues" evidence="14">
    <location>
        <begin position="1092"/>
        <end position="1102"/>
    </location>
</feature>
<dbReference type="EMBL" id="JABFCT010000008">
    <property type="protein sequence ID" value="KAF5873726.1"/>
    <property type="molecule type" value="Genomic_DNA"/>
</dbReference>
<feature type="region of interest" description="Disordered" evidence="14">
    <location>
        <begin position="1092"/>
        <end position="1112"/>
    </location>
</feature>
<keyword evidence="6" id="KW-0999">Mitochondrion inner membrane</keyword>
<evidence type="ECO:0000256" key="4">
    <source>
        <dbReference type="ARBA" id="ARBA00022448"/>
    </source>
</evidence>
<dbReference type="RefSeq" id="XP_037192672.1">
    <property type="nucleotide sequence ID" value="XM_037335577.1"/>
</dbReference>
<feature type="region of interest" description="Disordered" evidence="14">
    <location>
        <begin position="190"/>
        <end position="210"/>
    </location>
</feature>
<evidence type="ECO:0000256" key="8">
    <source>
        <dbReference type="ARBA" id="ARBA00023065"/>
    </source>
</evidence>
<evidence type="ECO:0000256" key="14">
    <source>
        <dbReference type="SAM" id="MobiDB-lite"/>
    </source>
</evidence>
<dbReference type="Pfam" id="PF21334">
    <property type="entry name" value="ATPD_C_fung"/>
    <property type="match status" value="1"/>
</dbReference>
<dbReference type="FunFam" id="2.60.15.10:FF:000003">
    <property type="entry name" value="ATP synthase subunit delta, mitochondrial"/>
    <property type="match status" value="1"/>
</dbReference>
<comment type="similarity">
    <text evidence="2">Belongs to the ATPase epsilon chain family.</text>
</comment>
<feature type="region of interest" description="Disordered" evidence="14">
    <location>
        <begin position="747"/>
        <end position="794"/>
    </location>
</feature>
<evidence type="ECO:0000256" key="12">
    <source>
        <dbReference type="ARBA" id="ARBA00023310"/>
    </source>
</evidence>
<keyword evidence="5" id="KW-0375">Hydrogen ion transport</keyword>
<evidence type="ECO:0000256" key="9">
    <source>
        <dbReference type="ARBA" id="ARBA00023128"/>
    </source>
</evidence>
<evidence type="ECO:0000256" key="13">
    <source>
        <dbReference type="ARBA" id="ARBA00031669"/>
    </source>
</evidence>
<feature type="region of interest" description="Disordered" evidence="14">
    <location>
        <begin position="1199"/>
        <end position="1228"/>
    </location>
</feature>
<proteinExistence type="inferred from homology"/>
<name>A0A8H6AUA7_9HELO</name>
<comment type="caution">
    <text evidence="17">The sequence shown here is derived from an EMBL/GenBank/DDBJ whole genome shotgun (WGS) entry which is preliminary data.</text>
</comment>
<evidence type="ECO:0000313" key="17">
    <source>
        <dbReference type="EMBL" id="KAF5873726.1"/>
    </source>
</evidence>
<dbReference type="InterPro" id="IPR048938">
    <property type="entry name" value="ATPD_C_fung"/>
</dbReference>
<evidence type="ECO:0000313" key="18">
    <source>
        <dbReference type="Proteomes" id="UP000531561"/>
    </source>
</evidence>
<dbReference type="Gene3D" id="2.60.15.10">
    <property type="entry name" value="F0F1 ATP synthase delta/epsilon subunit, N-terminal"/>
    <property type="match status" value="1"/>
</dbReference>
<organism evidence="17 18">
    <name type="scientific">Botrytis fragariae</name>
    <dbReference type="NCBI Taxonomy" id="1964551"/>
    <lineage>
        <taxon>Eukaryota</taxon>
        <taxon>Fungi</taxon>
        <taxon>Dikarya</taxon>
        <taxon>Ascomycota</taxon>
        <taxon>Pezizomycotina</taxon>
        <taxon>Leotiomycetes</taxon>
        <taxon>Helotiales</taxon>
        <taxon>Sclerotiniaceae</taxon>
        <taxon>Botrytis</taxon>
    </lineage>
</organism>
<feature type="compositionally biased region" description="Polar residues" evidence="14">
    <location>
        <begin position="982"/>
        <end position="999"/>
    </location>
</feature>
<dbReference type="Gene3D" id="6.10.140.880">
    <property type="match status" value="1"/>
</dbReference>
<evidence type="ECO:0000256" key="5">
    <source>
        <dbReference type="ARBA" id="ARBA00022781"/>
    </source>
</evidence>
<feature type="compositionally biased region" description="Polar residues" evidence="14">
    <location>
        <begin position="296"/>
        <end position="313"/>
    </location>
</feature>
<gene>
    <name evidence="17" type="ORF">Bfra_005190</name>
</gene>
<evidence type="ECO:0000256" key="2">
    <source>
        <dbReference type="ARBA" id="ARBA00005712"/>
    </source>
</evidence>
<evidence type="ECO:0000256" key="6">
    <source>
        <dbReference type="ARBA" id="ARBA00022792"/>
    </source>
</evidence>
<evidence type="ECO:0000256" key="1">
    <source>
        <dbReference type="ARBA" id="ARBA00004273"/>
    </source>
</evidence>
<feature type="region of interest" description="Disordered" evidence="14">
    <location>
        <begin position="228"/>
        <end position="333"/>
    </location>
</feature>
<feature type="region of interest" description="Disordered" evidence="14">
    <location>
        <begin position="418"/>
        <end position="440"/>
    </location>
</feature>
<dbReference type="SUPFAM" id="SSF51344">
    <property type="entry name" value="Epsilon subunit of F1F0-ATP synthase N-terminal domain"/>
    <property type="match status" value="1"/>
</dbReference>
<feature type="domain" description="F1F0-ATP synthase subunit delta C-terminal" evidence="16">
    <location>
        <begin position="119"/>
        <end position="159"/>
    </location>
</feature>
<feature type="compositionally biased region" description="Polar residues" evidence="14">
    <location>
        <begin position="633"/>
        <end position="649"/>
    </location>
</feature>
<dbReference type="GO" id="GO:0005743">
    <property type="term" value="C:mitochondrial inner membrane"/>
    <property type="evidence" value="ECO:0007669"/>
    <property type="project" value="UniProtKB-SubCell"/>
</dbReference>
<dbReference type="InterPro" id="IPR020546">
    <property type="entry name" value="ATP_synth_F1_dsu/esu_N"/>
</dbReference>